<comment type="subcellular location">
    <subcellularLocation>
        <location evidence="1">Membrane</location>
        <topology evidence="1">Multi-pass membrane protein</topology>
    </subcellularLocation>
</comment>
<dbReference type="PANTHER" id="PTHR22776">
    <property type="entry name" value="MARVEL-CONTAINING POTENTIAL LIPID RAFT-ASSOCIATED PROTEIN"/>
    <property type="match status" value="1"/>
</dbReference>
<sequence length="309" mass="34266">MDRRYQVPFEAPYSGGGGGYDRDPRRGGYGERTYEQPQINSRNINRNSLDGPYGRPSDPPYGVRLEPTYIGPAPIYATSREVVLSGSRQEPAYSRPHEDPYRAGSHRDGTYNPYEEPQSPPQGPPMDYRTEVNTSRSGRLTATLKAEPIPVGEGLKLNPGYFKTCPGVLKILQIVMGMVCLGCSTPALTGCARLFLFVTATCYILTILLCIIIVLGVDRALYQIRWLTGELIYTAIAAVCFALASIVLLADISSYDWPGRDYRTIRDQYIAAGIFGLVQACLYGFGLFLLFIEWKAMRPVPPPRTVTTN</sequence>
<dbReference type="InParanoid" id="A0A7M7JCD0"/>
<evidence type="ECO:0000256" key="3">
    <source>
        <dbReference type="ARBA" id="ARBA00022989"/>
    </source>
</evidence>
<evidence type="ECO:0000256" key="7">
    <source>
        <dbReference type="SAM" id="Phobius"/>
    </source>
</evidence>
<dbReference type="GeneID" id="111245558"/>
<evidence type="ECO:0000256" key="4">
    <source>
        <dbReference type="ARBA" id="ARBA00023136"/>
    </source>
</evidence>
<dbReference type="InterPro" id="IPR050578">
    <property type="entry name" value="MARVEL-CKLF_proteins"/>
</dbReference>
<dbReference type="RefSeq" id="XP_022649792.1">
    <property type="nucleotide sequence ID" value="XM_022794057.1"/>
</dbReference>
<proteinExistence type="predicted"/>
<feature type="compositionally biased region" description="Polar residues" evidence="6">
    <location>
        <begin position="35"/>
        <end position="48"/>
    </location>
</feature>
<evidence type="ECO:0000313" key="9">
    <source>
        <dbReference type="EnsemblMetazoa" id="XP_022649792"/>
    </source>
</evidence>
<protein>
    <recommendedName>
        <fullName evidence="8">MARVEL domain-containing protein</fullName>
    </recommendedName>
</protein>
<keyword evidence="4 5" id="KW-0472">Membrane</keyword>
<evidence type="ECO:0000256" key="6">
    <source>
        <dbReference type="SAM" id="MobiDB-lite"/>
    </source>
</evidence>
<dbReference type="Proteomes" id="UP000594260">
    <property type="component" value="Unplaced"/>
</dbReference>
<feature type="transmembrane region" description="Helical" evidence="7">
    <location>
        <begin position="269"/>
        <end position="292"/>
    </location>
</feature>
<evidence type="ECO:0000313" key="10">
    <source>
        <dbReference type="Proteomes" id="UP000594260"/>
    </source>
</evidence>
<keyword evidence="3 7" id="KW-1133">Transmembrane helix</keyword>
<reference evidence="9" key="1">
    <citation type="submission" date="2021-01" db="UniProtKB">
        <authorList>
            <consortium name="EnsemblMetazoa"/>
        </authorList>
    </citation>
    <scope>IDENTIFICATION</scope>
</reference>
<dbReference type="EnsemblMetazoa" id="XM_022794057">
    <property type="protein sequence ID" value="XP_022649792"/>
    <property type="gene ID" value="LOC111245558"/>
</dbReference>
<dbReference type="InterPro" id="IPR008253">
    <property type="entry name" value="Marvel"/>
</dbReference>
<feature type="transmembrane region" description="Helical" evidence="7">
    <location>
        <begin position="229"/>
        <end position="249"/>
    </location>
</feature>
<feature type="domain" description="MARVEL" evidence="8">
    <location>
        <begin position="161"/>
        <end position="295"/>
    </location>
</feature>
<dbReference type="GO" id="GO:0016020">
    <property type="term" value="C:membrane"/>
    <property type="evidence" value="ECO:0007669"/>
    <property type="project" value="UniProtKB-SubCell"/>
</dbReference>
<feature type="compositionally biased region" description="Basic and acidic residues" evidence="6">
    <location>
        <begin position="20"/>
        <end position="34"/>
    </location>
</feature>
<feature type="region of interest" description="Disordered" evidence="6">
    <location>
        <begin position="1"/>
        <end position="68"/>
    </location>
</feature>
<keyword evidence="10" id="KW-1185">Reference proteome</keyword>
<feature type="transmembrane region" description="Helical" evidence="7">
    <location>
        <begin position="194"/>
        <end position="217"/>
    </location>
</feature>
<evidence type="ECO:0000256" key="5">
    <source>
        <dbReference type="PROSITE-ProRule" id="PRU00581"/>
    </source>
</evidence>
<evidence type="ECO:0000256" key="2">
    <source>
        <dbReference type="ARBA" id="ARBA00022692"/>
    </source>
</evidence>
<dbReference type="KEGG" id="vde:111245558"/>
<name>A0A7M7JCD0_VARDE</name>
<organism evidence="9 10">
    <name type="scientific">Varroa destructor</name>
    <name type="common">Honeybee mite</name>
    <dbReference type="NCBI Taxonomy" id="109461"/>
    <lineage>
        <taxon>Eukaryota</taxon>
        <taxon>Metazoa</taxon>
        <taxon>Ecdysozoa</taxon>
        <taxon>Arthropoda</taxon>
        <taxon>Chelicerata</taxon>
        <taxon>Arachnida</taxon>
        <taxon>Acari</taxon>
        <taxon>Parasitiformes</taxon>
        <taxon>Mesostigmata</taxon>
        <taxon>Gamasina</taxon>
        <taxon>Dermanyssoidea</taxon>
        <taxon>Varroidae</taxon>
        <taxon>Varroa</taxon>
    </lineage>
</organism>
<dbReference type="PROSITE" id="PS51225">
    <property type="entry name" value="MARVEL"/>
    <property type="match status" value="1"/>
</dbReference>
<accession>A0A7M7JCD0</accession>
<dbReference type="Pfam" id="PF01284">
    <property type="entry name" value="MARVEL"/>
    <property type="match status" value="1"/>
</dbReference>
<feature type="region of interest" description="Disordered" evidence="6">
    <location>
        <begin position="86"/>
        <end position="131"/>
    </location>
</feature>
<dbReference type="OMA" id="THRECSA"/>
<dbReference type="AlphaFoldDB" id="A0A7M7JCD0"/>
<dbReference type="OrthoDB" id="6258237at2759"/>
<evidence type="ECO:0000259" key="8">
    <source>
        <dbReference type="PROSITE" id="PS51225"/>
    </source>
</evidence>
<feature type="compositionally biased region" description="Basic and acidic residues" evidence="6">
    <location>
        <begin position="95"/>
        <end position="109"/>
    </location>
</feature>
<evidence type="ECO:0000256" key="1">
    <source>
        <dbReference type="ARBA" id="ARBA00004141"/>
    </source>
</evidence>
<dbReference type="PANTHER" id="PTHR22776:SF97">
    <property type="entry name" value="RE01453P"/>
    <property type="match status" value="1"/>
</dbReference>
<keyword evidence="2 5" id="KW-0812">Transmembrane</keyword>